<dbReference type="AlphaFoldDB" id="A0AAW2TVB3"/>
<sequence length="76" mass="8001">MLNLLKAFLKALGAGKPLWRNLLRSRWGSPLPPVRWGIGTGMFPSASSSGASMSDGVATRARANTATCSRIAAETI</sequence>
<proteinExistence type="predicted"/>
<accession>A0AAW2TVB3</accession>
<evidence type="ECO:0008006" key="2">
    <source>
        <dbReference type="Google" id="ProtNLM"/>
    </source>
</evidence>
<evidence type="ECO:0000313" key="1">
    <source>
        <dbReference type="EMBL" id="KAL0408153.1"/>
    </source>
</evidence>
<gene>
    <name evidence="1" type="ORF">Sradi_1749700</name>
</gene>
<reference evidence="1" key="1">
    <citation type="submission" date="2020-06" db="EMBL/GenBank/DDBJ databases">
        <authorList>
            <person name="Li T."/>
            <person name="Hu X."/>
            <person name="Zhang T."/>
            <person name="Song X."/>
            <person name="Zhang H."/>
            <person name="Dai N."/>
            <person name="Sheng W."/>
            <person name="Hou X."/>
            <person name="Wei L."/>
        </authorList>
    </citation>
    <scope>NUCLEOTIDE SEQUENCE</scope>
    <source>
        <strain evidence="1">G02</strain>
        <tissue evidence="1">Leaf</tissue>
    </source>
</reference>
<dbReference type="EMBL" id="JACGWJ010000007">
    <property type="protein sequence ID" value="KAL0408153.1"/>
    <property type="molecule type" value="Genomic_DNA"/>
</dbReference>
<protein>
    <recommendedName>
        <fullName evidence="2">Secreted protein</fullName>
    </recommendedName>
</protein>
<name>A0AAW2TVB3_SESRA</name>
<comment type="caution">
    <text evidence="1">The sequence shown here is derived from an EMBL/GenBank/DDBJ whole genome shotgun (WGS) entry which is preliminary data.</text>
</comment>
<reference evidence="1" key="2">
    <citation type="journal article" date="2024" name="Plant">
        <title>Genomic evolution and insights into agronomic trait innovations of Sesamum species.</title>
        <authorList>
            <person name="Miao H."/>
            <person name="Wang L."/>
            <person name="Qu L."/>
            <person name="Liu H."/>
            <person name="Sun Y."/>
            <person name="Le M."/>
            <person name="Wang Q."/>
            <person name="Wei S."/>
            <person name="Zheng Y."/>
            <person name="Lin W."/>
            <person name="Duan Y."/>
            <person name="Cao H."/>
            <person name="Xiong S."/>
            <person name="Wang X."/>
            <person name="Wei L."/>
            <person name="Li C."/>
            <person name="Ma Q."/>
            <person name="Ju M."/>
            <person name="Zhao R."/>
            <person name="Li G."/>
            <person name="Mu C."/>
            <person name="Tian Q."/>
            <person name="Mei H."/>
            <person name="Zhang T."/>
            <person name="Gao T."/>
            <person name="Zhang H."/>
        </authorList>
    </citation>
    <scope>NUCLEOTIDE SEQUENCE</scope>
    <source>
        <strain evidence="1">G02</strain>
    </source>
</reference>
<organism evidence="1">
    <name type="scientific">Sesamum radiatum</name>
    <name type="common">Black benniseed</name>
    <dbReference type="NCBI Taxonomy" id="300843"/>
    <lineage>
        <taxon>Eukaryota</taxon>
        <taxon>Viridiplantae</taxon>
        <taxon>Streptophyta</taxon>
        <taxon>Embryophyta</taxon>
        <taxon>Tracheophyta</taxon>
        <taxon>Spermatophyta</taxon>
        <taxon>Magnoliopsida</taxon>
        <taxon>eudicotyledons</taxon>
        <taxon>Gunneridae</taxon>
        <taxon>Pentapetalae</taxon>
        <taxon>asterids</taxon>
        <taxon>lamiids</taxon>
        <taxon>Lamiales</taxon>
        <taxon>Pedaliaceae</taxon>
        <taxon>Sesamum</taxon>
    </lineage>
</organism>